<dbReference type="InterPro" id="IPR011856">
    <property type="entry name" value="tRNA_endonuc-like_dom_sf"/>
</dbReference>
<dbReference type="InterPro" id="IPR011335">
    <property type="entry name" value="Restrct_endonuc-II-like"/>
</dbReference>
<proteinExistence type="predicted"/>
<evidence type="ECO:0000256" key="1">
    <source>
        <dbReference type="SAM" id="Coils"/>
    </source>
</evidence>
<protein>
    <recommendedName>
        <fullName evidence="4">Nuclease-related domain-containing protein</fullName>
    </recommendedName>
</protein>
<dbReference type="Gene3D" id="3.40.1350.10">
    <property type="match status" value="1"/>
</dbReference>
<name>A0ABW5IX09_9FLAO</name>
<dbReference type="RefSeq" id="WP_380751923.1">
    <property type="nucleotide sequence ID" value="NZ_JBHULT010000009.1"/>
</dbReference>
<evidence type="ECO:0008006" key="4">
    <source>
        <dbReference type="Google" id="ProtNLM"/>
    </source>
</evidence>
<gene>
    <name evidence="2" type="ORF">ACFSTG_09975</name>
</gene>
<comment type="caution">
    <text evidence="2">The sequence shown here is derived from an EMBL/GenBank/DDBJ whole genome shotgun (WGS) entry which is preliminary data.</text>
</comment>
<feature type="coiled-coil region" evidence="1">
    <location>
        <begin position="102"/>
        <end position="136"/>
    </location>
</feature>
<evidence type="ECO:0000313" key="2">
    <source>
        <dbReference type="EMBL" id="MFD2518219.1"/>
    </source>
</evidence>
<evidence type="ECO:0000313" key="3">
    <source>
        <dbReference type="Proteomes" id="UP001597468"/>
    </source>
</evidence>
<organism evidence="2 3">
    <name type="scientific">Salinimicrobium flavum</name>
    <dbReference type="NCBI Taxonomy" id="1737065"/>
    <lineage>
        <taxon>Bacteria</taxon>
        <taxon>Pseudomonadati</taxon>
        <taxon>Bacteroidota</taxon>
        <taxon>Flavobacteriia</taxon>
        <taxon>Flavobacteriales</taxon>
        <taxon>Flavobacteriaceae</taxon>
        <taxon>Salinimicrobium</taxon>
    </lineage>
</organism>
<dbReference type="EMBL" id="JBHULT010000009">
    <property type="protein sequence ID" value="MFD2518219.1"/>
    <property type="molecule type" value="Genomic_DNA"/>
</dbReference>
<keyword evidence="1" id="KW-0175">Coiled coil</keyword>
<keyword evidence="3" id="KW-1185">Reference proteome</keyword>
<accession>A0ABW5IX09</accession>
<reference evidence="3" key="1">
    <citation type="journal article" date="2019" name="Int. J. Syst. Evol. Microbiol.">
        <title>The Global Catalogue of Microorganisms (GCM) 10K type strain sequencing project: providing services to taxonomists for standard genome sequencing and annotation.</title>
        <authorList>
            <consortium name="The Broad Institute Genomics Platform"/>
            <consortium name="The Broad Institute Genome Sequencing Center for Infectious Disease"/>
            <person name="Wu L."/>
            <person name="Ma J."/>
        </authorList>
    </citation>
    <scope>NUCLEOTIDE SEQUENCE [LARGE SCALE GENOMIC DNA]</scope>
    <source>
        <strain evidence="3">KCTC 42585</strain>
    </source>
</reference>
<dbReference type="SUPFAM" id="SSF52980">
    <property type="entry name" value="Restriction endonuclease-like"/>
    <property type="match status" value="1"/>
</dbReference>
<dbReference type="Proteomes" id="UP001597468">
    <property type="component" value="Unassembled WGS sequence"/>
</dbReference>
<sequence length="614" mass="71367">MKLEKILDRLGSIEKNSFIKVIDNIISTNPKNAKEIEKILSSADRGLKSADSRNISKVFSLINNEFYEYLKCEFQDTSSQLDILTDIIIQDGNCIMKQDWFSRLYEAEIRNLKTKTKKLQEELKSDKSEISEERKRDYTIYSACLETAYHNDIENNRDARISSDELSIILTLSQELELSQEEIKLINYSILPIKKVDVLDVINNLKNIGVLFFSKKENTIYVADEMVRVLRRVREKEVADKFLRRTLRILREPVINQIARKHNINKDLSFSEKIEEIIKEGISFTGLLKNDIHKKGATLTEKKNELNRLCEKSLGIENLRGSTIEDKIQSLVEYFENVENDERINIALDGYEKMLAELNISLPKLNKQIQKQFVLQEEFVLRAEFLLDYNIKPRDILDLIAKDDLKLFISENGIKQRGDDILNILEHYKDAENLFLENYEKVAYRDLNALKSNGISTKESELGLKFEELTRKIFTELGFNVDENLKKRLNTNKDMVDILLHIENGDVIIVECKTSKERGYNKFSTVSRQLKAYKKLVENNDRRVVKILLLAPEFSDDFITDCEMNTELNLSLITASSLLQIHDAFKSSSHKQFPHVLFRDVLINEDRIVKALSK</sequence>